<sequence length="778" mass="86779">MFPYGCSYQPEQGSSTNLSLPQVGLDAKATLLANTSRTTIKQAFANPSRTDPVTDAIYTFPLYEDASIVSFTCRIADEVIIGRVEPTTQADDEQQAARFKGETAGIFSQSSDSSPVFKTRVGNVPADGQVLVELTIVQELKQDRQTTDIKLDIVMEKGSIIRAVRSPSHPIEAILGRTSSMVESVFEPCYAFAMLCENVALHEDFVLTIELDQERRPFAFLEVHPTLPNQQALMVSLVPKFNPPPKKRVSEIVLIINRSESTMEHTMVQAALEVFLKSLPRGCYFNITLLGSHAQKIWPESRACNQRNLENALDLAKSVEANMGDMDMLSVLQAAVKDRFQGKYLELLLITDGRTQDQPEVLDFVQQSSQRGYARFFTLGAGRHVSHYLIKEISRVGMGFSDLIFNCEEVDEAVTRMVKGALTPRLACVALASPITENSDQREIEDLSPAAASTFCFYDQHPRDQREPIPGLNVPRHIFDPAIMPAFYPDIRYTAYCLLPRKDFRIPQNPQTIILHAFCQGELLGLRIPVQIVAKGETIHHLAAKQTVRDLELGRGWIEKAKGVRASGHSGSGGSWVGKPVQLECQRLGTRFQISGRHCSFVAVSCNQRPQDDCTVAPPSSWDAALPCGVAMTSPVVRSATLAEVIHARDSSQRESHLQHLVNMQTPNGSWEWNEELLNIVSQELLMLAPRDIQYRMEACYGSLTRGNWDLSAHPLWPRMLATFLAGQWLETRAGNAREEWDPAKKKADFWMDDSTGGLDMADQLMIRNLLKELASFL</sequence>
<dbReference type="OrthoDB" id="1729737at2759"/>
<dbReference type="Pfam" id="PF13768">
    <property type="entry name" value="VWA_3"/>
    <property type="match status" value="1"/>
</dbReference>
<dbReference type="InterPro" id="IPR002035">
    <property type="entry name" value="VWF_A"/>
</dbReference>
<dbReference type="AlphaFoldDB" id="A0A9W9LGP8"/>
<name>A0A9W9LGP8_9EURO</name>
<dbReference type="PROSITE" id="PS50234">
    <property type="entry name" value="VWFA"/>
    <property type="match status" value="1"/>
</dbReference>
<reference evidence="3" key="1">
    <citation type="submission" date="2022-11" db="EMBL/GenBank/DDBJ databases">
        <authorList>
            <person name="Petersen C."/>
        </authorList>
    </citation>
    <scope>NUCLEOTIDE SEQUENCE</scope>
    <source>
        <strain evidence="3">IBT 21917</strain>
    </source>
</reference>
<dbReference type="PROSITE" id="PS51468">
    <property type="entry name" value="VIT"/>
    <property type="match status" value="1"/>
</dbReference>
<dbReference type="PANTHER" id="PTHR45737">
    <property type="entry name" value="VON WILLEBRAND FACTOR A DOMAIN-CONTAINING PROTEIN 5A"/>
    <property type="match status" value="1"/>
</dbReference>
<feature type="domain" description="VWFA" evidence="1">
    <location>
        <begin position="251"/>
        <end position="426"/>
    </location>
</feature>
<keyword evidence="4" id="KW-1185">Reference proteome</keyword>
<dbReference type="SUPFAM" id="SSF53300">
    <property type="entry name" value="vWA-like"/>
    <property type="match status" value="1"/>
</dbReference>
<dbReference type="SMART" id="SM00327">
    <property type="entry name" value="VWA"/>
    <property type="match status" value="1"/>
</dbReference>
<evidence type="ECO:0000259" key="2">
    <source>
        <dbReference type="PROSITE" id="PS51468"/>
    </source>
</evidence>
<reference evidence="3" key="2">
    <citation type="journal article" date="2023" name="IMA Fungus">
        <title>Comparative genomic study of the Penicillium genus elucidates a diverse pangenome and 15 lateral gene transfer events.</title>
        <authorList>
            <person name="Petersen C."/>
            <person name="Sorensen T."/>
            <person name="Nielsen M.R."/>
            <person name="Sondergaard T.E."/>
            <person name="Sorensen J.L."/>
            <person name="Fitzpatrick D.A."/>
            <person name="Frisvad J.C."/>
            <person name="Nielsen K.L."/>
        </authorList>
    </citation>
    <scope>NUCLEOTIDE SEQUENCE</scope>
    <source>
        <strain evidence="3">IBT 21917</strain>
    </source>
</reference>
<dbReference type="Pfam" id="PF08487">
    <property type="entry name" value="VIT"/>
    <property type="match status" value="1"/>
</dbReference>
<dbReference type="InterPro" id="IPR036465">
    <property type="entry name" value="vWFA_dom_sf"/>
</dbReference>
<evidence type="ECO:0000313" key="4">
    <source>
        <dbReference type="Proteomes" id="UP001146351"/>
    </source>
</evidence>
<gene>
    <name evidence="3" type="ORF">N7492_009264</name>
</gene>
<proteinExistence type="predicted"/>
<evidence type="ECO:0000259" key="1">
    <source>
        <dbReference type="PROSITE" id="PS50234"/>
    </source>
</evidence>
<dbReference type="PANTHER" id="PTHR45737:SF6">
    <property type="entry name" value="VON WILLEBRAND FACTOR A DOMAIN-CONTAINING PROTEIN 5A"/>
    <property type="match status" value="1"/>
</dbReference>
<dbReference type="Proteomes" id="UP001146351">
    <property type="component" value="Unassembled WGS sequence"/>
</dbReference>
<accession>A0A9W9LGP8</accession>
<dbReference type="Gene3D" id="3.40.50.410">
    <property type="entry name" value="von Willebrand factor, type A domain"/>
    <property type="match status" value="1"/>
</dbReference>
<feature type="domain" description="VIT" evidence="2">
    <location>
        <begin position="6"/>
        <end position="138"/>
    </location>
</feature>
<evidence type="ECO:0000313" key="3">
    <source>
        <dbReference type="EMBL" id="KAJ5156461.1"/>
    </source>
</evidence>
<protein>
    <submittedName>
        <fullName evidence="3">Uncharacterized protein</fullName>
    </submittedName>
</protein>
<organism evidence="3 4">
    <name type="scientific">Penicillium capsulatum</name>
    <dbReference type="NCBI Taxonomy" id="69766"/>
    <lineage>
        <taxon>Eukaryota</taxon>
        <taxon>Fungi</taxon>
        <taxon>Dikarya</taxon>
        <taxon>Ascomycota</taxon>
        <taxon>Pezizomycotina</taxon>
        <taxon>Eurotiomycetes</taxon>
        <taxon>Eurotiomycetidae</taxon>
        <taxon>Eurotiales</taxon>
        <taxon>Aspergillaceae</taxon>
        <taxon>Penicillium</taxon>
    </lineage>
</organism>
<comment type="caution">
    <text evidence="3">The sequence shown here is derived from an EMBL/GenBank/DDBJ whole genome shotgun (WGS) entry which is preliminary data.</text>
</comment>
<dbReference type="InterPro" id="IPR013694">
    <property type="entry name" value="VIT"/>
</dbReference>
<dbReference type="SMART" id="SM00609">
    <property type="entry name" value="VIT"/>
    <property type="match status" value="1"/>
</dbReference>
<dbReference type="EMBL" id="JAPQKO010000006">
    <property type="protein sequence ID" value="KAJ5156461.1"/>
    <property type="molecule type" value="Genomic_DNA"/>
</dbReference>